<sequence length="151" mass="17383">MLDILIENGSFELHELSENVSNKLPQIGRTIDYSQISEMDGINEEEESDIELTADELTISDEDENEELNDDDEKDNDNDDNQNLPLTTVRIAFSGMRIHDEINAANKQACFSVKVNNSVKYMHKQTACWYLMASKNRLSSDRLLRVQQKQR</sequence>
<evidence type="ECO:0000256" key="1">
    <source>
        <dbReference type="SAM" id="MobiDB-lite"/>
    </source>
</evidence>
<evidence type="ECO:0000313" key="2">
    <source>
        <dbReference type="EMBL" id="CAF1444180.1"/>
    </source>
</evidence>
<comment type="caution">
    <text evidence="3">The sequence shown here is derived from an EMBL/GenBank/DDBJ whole genome shotgun (WGS) entry which is preliminary data.</text>
</comment>
<feature type="region of interest" description="Disordered" evidence="1">
    <location>
        <begin position="40"/>
        <end position="85"/>
    </location>
</feature>
<evidence type="ECO:0000313" key="3">
    <source>
        <dbReference type="EMBL" id="CAF4240048.1"/>
    </source>
</evidence>
<organism evidence="3 4">
    <name type="scientific">Didymodactylos carnosus</name>
    <dbReference type="NCBI Taxonomy" id="1234261"/>
    <lineage>
        <taxon>Eukaryota</taxon>
        <taxon>Metazoa</taxon>
        <taxon>Spiralia</taxon>
        <taxon>Gnathifera</taxon>
        <taxon>Rotifera</taxon>
        <taxon>Eurotatoria</taxon>
        <taxon>Bdelloidea</taxon>
        <taxon>Philodinida</taxon>
        <taxon>Philodinidae</taxon>
        <taxon>Didymodactylos</taxon>
    </lineage>
</organism>
<evidence type="ECO:0000313" key="4">
    <source>
        <dbReference type="Proteomes" id="UP000682733"/>
    </source>
</evidence>
<name>A0A8S2SM65_9BILA</name>
<feature type="compositionally biased region" description="Acidic residues" evidence="1">
    <location>
        <begin position="41"/>
        <end position="80"/>
    </location>
</feature>
<dbReference type="AlphaFoldDB" id="A0A8S2SM65"/>
<accession>A0A8S2SM65</accession>
<dbReference type="Proteomes" id="UP000677228">
    <property type="component" value="Unassembled WGS sequence"/>
</dbReference>
<proteinExistence type="predicted"/>
<protein>
    <submittedName>
        <fullName evidence="3">Uncharacterized protein</fullName>
    </submittedName>
</protein>
<dbReference type="EMBL" id="CAJOBA010050975">
    <property type="protein sequence ID" value="CAF4240048.1"/>
    <property type="molecule type" value="Genomic_DNA"/>
</dbReference>
<dbReference type="EMBL" id="CAJNOK010029153">
    <property type="protein sequence ID" value="CAF1444180.1"/>
    <property type="molecule type" value="Genomic_DNA"/>
</dbReference>
<gene>
    <name evidence="2" type="ORF">OVA965_LOCUS34560</name>
    <name evidence="3" type="ORF">TMI583_LOCUS35492</name>
</gene>
<reference evidence="3" key="1">
    <citation type="submission" date="2021-02" db="EMBL/GenBank/DDBJ databases">
        <authorList>
            <person name="Nowell W R."/>
        </authorList>
    </citation>
    <scope>NUCLEOTIDE SEQUENCE</scope>
</reference>
<dbReference type="Proteomes" id="UP000682733">
    <property type="component" value="Unassembled WGS sequence"/>
</dbReference>